<gene>
    <name evidence="2" type="ORF">Taro_012777</name>
</gene>
<dbReference type="GO" id="GO:0003727">
    <property type="term" value="F:single-stranded RNA binding"/>
    <property type="evidence" value="ECO:0007669"/>
    <property type="project" value="TreeGrafter"/>
</dbReference>
<accession>A0A843U9Z8</accession>
<comment type="caution">
    <text evidence="2">The sequence shown here is derived from an EMBL/GenBank/DDBJ whole genome shotgun (WGS) entry which is preliminary data.</text>
</comment>
<evidence type="ECO:0000313" key="3">
    <source>
        <dbReference type="Proteomes" id="UP000652761"/>
    </source>
</evidence>
<keyword evidence="3" id="KW-1185">Reference proteome</keyword>
<name>A0A843U9Z8_COLES</name>
<dbReference type="EMBL" id="NMUH01000501">
    <property type="protein sequence ID" value="MQL80305.1"/>
    <property type="molecule type" value="Genomic_DNA"/>
</dbReference>
<dbReference type="GO" id="GO:0003729">
    <property type="term" value="F:mRNA binding"/>
    <property type="evidence" value="ECO:0007669"/>
    <property type="project" value="InterPro"/>
</dbReference>
<feature type="region of interest" description="Disordered" evidence="1">
    <location>
        <begin position="62"/>
        <end position="106"/>
    </location>
</feature>
<reference evidence="2" key="1">
    <citation type="submission" date="2017-07" db="EMBL/GenBank/DDBJ databases">
        <title>Taro Niue Genome Assembly and Annotation.</title>
        <authorList>
            <person name="Atibalentja N."/>
            <person name="Keating K."/>
            <person name="Fields C.J."/>
        </authorList>
    </citation>
    <scope>NUCLEOTIDE SEQUENCE</scope>
    <source>
        <strain evidence="2">Niue_2</strain>
        <tissue evidence="2">Leaf</tissue>
    </source>
</reference>
<evidence type="ECO:0000256" key="1">
    <source>
        <dbReference type="SAM" id="MobiDB-lite"/>
    </source>
</evidence>
<dbReference type="GO" id="GO:0006397">
    <property type="term" value="P:mRNA processing"/>
    <property type="evidence" value="ECO:0007669"/>
    <property type="project" value="InterPro"/>
</dbReference>
<dbReference type="OrthoDB" id="541719at2759"/>
<dbReference type="Proteomes" id="UP000652761">
    <property type="component" value="Unassembled WGS sequence"/>
</dbReference>
<sequence>MTWASLEEEQGNPIRAEEIRNLYLQQRTEVVDDASWVMGFSDFIDPAIDSIKRLLNFDQNSSPWAANTKIGRENGNIDESSDQPPVPGKDSIRGSEESTAPRTGDFDLDSFIKDRLSLDASELDAILEQSGQRRIKSSRRIWRSETKTALATP</sequence>
<dbReference type="GO" id="GO:0006417">
    <property type="term" value="P:regulation of translation"/>
    <property type="evidence" value="ECO:0007669"/>
    <property type="project" value="TreeGrafter"/>
</dbReference>
<organism evidence="2 3">
    <name type="scientific">Colocasia esculenta</name>
    <name type="common">Wild taro</name>
    <name type="synonym">Arum esculentum</name>
    <dbReference type="NCBI Taxonomy" id="4460"/>
    <lineage>
        <taxon>Eukaryota</taxon>
        <taxon>Viridiplantae</taxon>
        <taxon>Streptophyta</taxon>
        <taxon>Embryophyta</taxon>
        <taxon>Tracheophyta</taxon>
        <taxon>Spermatophyta</taxon>
        <taxon>Magnoliopsida</taxon>
        <taxon>Liliopsida</taxon>
        <taxon>Araceae</taxon>
        <taxon>Aroideae</taxon>
        <taxon>Colocasieae</taxon>
        <taxon>Colocasia</taxon>
    </lineage>
</organism>
<dbReference type="GO" id="GO:0009507">
    <property type="term" value="C:chloroplast"/>
    <property type="evidence" value="ECO:0007669"/>
    <property type="project" value="TreeGrafter"/>
</dbReference>
<dbReference type="InterPro" id="IPR044624">
    <property type="entry name" value="Mbb1-like"/>
</dbReference>
<evidence type="ECO:0000313" key="2">
    <source>
        <dbReference type="EMBL" id="MQL80305.1"/>
    </source>
</evidence>
<dbReference type="PANTHER" id="PTHR44917:SF1">
    <property type="entry name" value="PROTEIN HIGH CHLOROPHYLL FLUORESCENT 107"/>
    <property type="match status" value="1"/>
</dbReference>
<protein>
    <submittedName>
        <fullName evidence="2">Uncharacterized protein</fullName>
    </submittedName>
</protein>
<dbReference type="AlphaFoldDB" id="A0A843U9Z8"/>
<dbReference type="PANTHER" id="PTHR44917">
    <property type="entry name" value="PROTEIN HIGH CHLOROPHYLL FLUORESCENT 107"/>
    <property type="match status" value="1"/>
</dbReference>
<proteinExistence type="predicted"/>